<feature type="domain" description="Homeobox" evidence="5">
    <location>
        <begin position="272"/>
        <end position="308"/>
    </location>
</feature>
<evidence type="ECO:0000256" key="2">
    <source>
        <dbReference type="ARBA" id="ARBA00023155"/>
    </source>
</evidence>
<evidence type="ECO:0000259" key="5">
    <source>
        <dbReference type="PROSITE" id="PS50071"/>
    </source>
</evidence>
<protein>
    <recommendedName>
        <fullName evidence="5">Homeobox domain-containing protein</fullName>
    </recommendedName>
</protein>
<dbReference type="InterPro" id="IPR001356">
    <property type="entry name" value="HD"/>
</dbReference>
<sequence length="317" mass="34143">MGLSYAQPYSYQLRSPEQEHVPLAMPLPPAGADFGYFLLPPFDAKDVPACFAKLPGGGDAPIPGLVGFDSHLYISPAALGGMLNPGSLSVPPQTHHMSDVAAAVAAAVDMEAQLHVSYSHPLTPRLELLCDSLYTSEIDTPAASHPASTAAASPLIETPRTSQPHGGALAVTNAGAAPAHARARRSALFLPREVTDEVSKQYCPAMRGALAAMLCPADLAMHACRWCRPQGPPAGPRGAMRRPSLGARTHTKCYDDHVNRVLYGWLEQNMVNPYPSPQAKLDLMKKSGLSKMQLKNWFCNVRRRKLPDTIKHQKSCK</sequence>
<organism evidence="6 7">
    <name type="scientific">Coemansia biformis</name>
    <dbReference type="NCBI Taxonomy" id="1286918"/>
    <lineage>
        <taxon>Eukaryota</taxon>
        <taxon>Fungi</taxon>
        <taxon>Fungi incertae sedis</taxon>
        <taxon>Zoopagomycota</taxon>
        <taxon>Kickxellomycotina</taxon>
        <taxon>Kickxellomycetes</taxon>
        <taxon>Kickxellales</taxon>
        <taxon>Kickxellaceae</taxon>
        <taxon>Coemansia</taxon>
    </lineage>
</organism>
<dbReference type="GO" id="GO:0006355">
    <property type="term" value="P:regulation of DNA-templated transcription"/>
    <property type="evidence" value="ECO:0007669"/>
    <property type="project" value="InterPro"/>
</dbReference>
<feature type="DNA-binding region" description="Homeobox" evidence="4">
    <location>
        <begin position="274"/>
        <end position="309"/>
    </location>
</feature>
<keyword evidence="3 4" id="KW-0539">Nucleus</keyword>
<reference evidence="6" key="1">
    <citation type="submission" date="2022-07" db="EMBL/GenBank/DDBJ databases">
        <title>Phylogenomic reconstructions and comparative analyses of Kickxellomycotina fungi.</title>
        <authorList>
            <person name="Reynolds N.K."/>
            <person name="Stajich J.E."/>
            <person name="Barry K."/>
            <person name="Grigoriev I.V."/>
            <person name="Crous P."/>
            <person name="Smith M.E."/>
        </authorList>
    </citation>
    <scope>NUCLEOTIDE SEQUENCE</scope>
    <source>
        <strain evidence="6">BCRC 34381</strain>
    </source>
</reference>
<dbReference type="SUPFAM" id="SSF46689">
    <property type="entry name" value="Homeodomain-like"/>
    <property type="match status" value="1"/>
</dbReference>
<keyword evidence="2 4" id="KW-0371">Homeobox</keyword>
<evidence type="ECO:0000313" key="7">
    <source>
        <dbReference type="Proteomes" id="UP001143981"/>
    </source>
</evidence>
<dbReference type="Pfam" id="PF05920">
    <property type="entry name" value="Homeobox_KN"/>
    <property type="match status" value="1"/>
</dbReference>
<accession>A0A9W7YF23</accession>
<comment type="subcellular location">
    <subcellularLocation>
        <location evidence="4">Nucleus</location>
    </subcellularLocation>
</comment>
<dbReference type="CDD" id="cd00086">
    <property type="entry name" value="homeodomain"/>
    <property type="match status" value="1"/>
</dbReference>
<dbReference type="InterPro" id="IPR009057">
    <property type="entry name" value="Homeodomain-like_sf"/>
</dbReference>
<dbReference type="AlphaFoldDB" id="A0A9W7YF23"/>
<dbReference type="EMBL" id="JANBOI010000248">
    <property type="protein sequence ID" value="KAJ1732207.1"/>
    <property type="molecule type" value="Genomic_DNA"/>
</dbReference>
<dbReference type="PANTHER" id="PTHR11850">
    <property type="entry name" value="HOMEOBOX PROTEIN TRANSCRIPTION FACTORS"/>
    <property type="match status" value="1"/>
</dbReference>
<evidence type="ECO:0000256" key="3">
    <source>
        <dbReference type="ARBA" id="ARBA00023242"/>
    </source>
</evidence>
<evidence type="ECO:0000256" key="4">
    <source>
        <dbReference type="PROSITE-ProRule" id="PRU00108"/>
    </source>
</evidence>
<dbReference type="InterPro" id="IPR008422">
    <property type="entry name" value="KN_HD"/>
</dbReference>
<name>A0A9W7YF23_9FUNG</name>
<dbReference type="Gene3D" id="1.10.10.60">
    <property type="entry name" value="Homeodomain-like"/>
    <property type="match status" value="1"/>
</dbReference>
<keyword evidence="7" id="KW-1185">Reference proteome</keyword>
<dbReference type="PROSITE" id="PS50071">
    <property type="entry name" value="HOMEOBOX_2"/>
    <property type="match status" value="1"/>
</dbReference>
<dbReference type="OrthoDB" id="10056939at2759"/>
<keyword evidence="1 4" id="KW-0238">DNA-binding</keyword>
<comment type="caution">
    <text evidence="6">The sequence shown here is derived from an EMBL/GenBank/DDBJ whole genome shotgun (WGS) entry which is preliminary data.</text>
</comment>
<gene>
    <name evidence="6" type="ORF">LPJ61_002161</name>
</gene>
<dbReference type="SMART" id="SM00389">
    <property type="entry name" value="HOX"/>
    <property type="match status" value="1"/>
</dbReference>
<evidence type="ECO:0000313" key="6">
    <source>
        <dbReference type="EMBL" id="KAJ1732207.1"/>
    </source>
</evidence>
<dbReference type="GO" id="GO:0005634">
    <property type="term" value="C:nucleus"/>
    <property type="evidence" value="ECO:0007669"/>
    <property type="project" value="UniProtKB-SubCell"/>
</dbReference>
<proteinExistence type="predicted"/>
<dbReference type="Proteomes" id="UP001143981">
    <property type="component" value="Unassembled WGS sequence"/>
</dbReference>
<evidence type="ECO:0000256" key="1">
    <source>
        <dbReference type="ARBA" id="ARBA00023125"/>
    </source>
</evidence>
<dbReference type="GO" id="GO:0003677">
    <property type="term" value="F:DNA binding"/>
    <property type="evidence" value="ECO:0007669"/>
    <property type="project" value="UniProtKB-UniRule"/>
</dbReference>
<dbReference type="InterPro" id="IPR050224">
    <property type="entry name" value="TALE_homeobox"/>
</dbReference>